<gene>
    <name evidence="6" type="ORF">JN11_02638</name>
</gene>
<protein>
    <submittedName>
        <fullName evidence="6">DoxX-like protein</fullName>
    </submittedName>
</protein>
<evidence type="ECO:0000256" key="1">
    <source>
        <dbReference type="ARBA" id="ARBA00004141"/>
    </source>
</evidence>
<evidence type="ECO:0000256" key="4">
    <source>
        <dbReference type="ARBA" id="ARBA00023136"/>
    </source>
</evidence>
<evidence type="ECO:0000256" key="2">
    <source>
        <dbReference type="ARBA" id="ARBA00022692"/>
    </source>
</evidence>
<dbReference type="RefSeq" id="WP_144913162.1">
    <property type="nucleotide sequence ID" value="NZ_VLLI01000007.1"/>
</dbReference>
<proteinExistence type="predicted"/>
<dbReference type="InterPro" id="IPR032808">
    <property type="entry name" value="DoxX"/>
</dbReference>
<feature type="transmembrane region" description="Helical" evidence="5">
    <location>
        <begin position="62"/>
        <end position="82"/>
    </location>
</feature>
<organism evidence="6 7">
    <name type="scientific">Mucilaginibacter frigoritolerans</name>
    <dbReference type="NCBI Taxonomy" id="652788"/>
    <lineage>
        <taxon>Bacteria</taxon>
        <taxon>Pseudomonadati</taxon>
        <taxon>Bacteroidota</taxon>
        <taxon>Sphingobacteriia</taxon>
        <taxon>Sphingobacteriales</taxon>
        <taxon>Sphingobacteriaceae</taxon>
        <taxon>Mucilaginibacter</taxon>
    </lineage>
</organism>
<dbReference type="AlphaFoldDB" id="A0A562U0D5"/>
<feature type="transmembrane region" description="Helical" evidence="5">
    <location>
        <begin position="7"/>
        <end position="25"/>
    </location>
</feature>
<comment type="caution">
    <text evidence="6">The sequence shown here is derived from an EMBL/GenBank/DDBJ whole genome shotgun (WGS) entry which is preliminary data.</text>
</comment>
<accession>A0A562U0D5</accession>
<name>A0A562U0D5_9SPHI</name>
<sequence length="148" mass="16036">MKNSSGVAQLFLRIAMGSIFLIVVMDRLGWLGAPGSHGVSWGDWKHFIDYTSTLLPFLNRSLANFAGLIATIAEALFGLCLIIGLKIKWVALGAAILTLCFGLSMAVFVSLNAPFSYPVFVFTGASLVLSGLNRYQWSIDNYLAGKKV</sequence>
<comment type="subcellular location">
    <subcellularLocation>
        <location evidence="1">Membrane</location>
        <topology evidence="1">Multi-pass membrane protein</topology>
    </subcellularLocation>
</comment>
<reference evidence="6 7" key="1">
    <citation type="submission" date="2019-07" db="EMBL/GenBank/DDBJ databases">
        <title>Genomic Encyclopedia of Archaeal and Bacterial Type Strains, Phase II (KMG-II): from individual species to whole genera.</title>
        <authorList>
            <person name="Goeker M."/>
        </authorList>
    </citation>
    <scope>NUCLEOTIDE SEQUENCE [LARGE SCALE GENOMIC DNA]</scope>
    <source>
        <strain evidence="6 7">ATCC BAA-1854</strain>
    </source>
</reference>
<evidence type="ECO:0000256" key="5">
    <source>
        <dbReference type="SAM" id="Phobius"/>
    </source>
</evidence>
<evidence type="ECO:0000313" key="7">
    <source>
        <dbReference type="Proteomes" id="UP000317010"/>
    </source>
</evidence>
<keyword evidence="7" id="KW-1185">Reference proteome</keyword>
<dbReference type="Proteomes" id="UP000317010">
    <property type="component" value="Unassembled WGS sequence"/>
</dbReference>
<feature type="transmembrane region" description="Helical" evidence="5">
    <location>
        <begin position="89"/>
        <end position="109"/>
    </location>
</feature>
<evidence type="ECO:0000256" key="3">
    <source>
        <dbReference type="ARBA" id="ARBA00022989"/>
    </source>
</evidence>
<keyword evidence="3 5" id="KW-1133">Transmembrane helix</keyword>
<evidence type="ECO:0000313" key="6">
    <source>
        <dbReference type="EMBL" id="TWI99321.1"/>
    </source>
</evidence>
<dbReference type="OrthoDB" id="676158at2"/>
<keyword evidence="2 5" id="KW-0812">Transmembrane</keyword>
<dbReference type="EMBL" id="VLLI01000007">
    <property type="protein sequence ID" value="TWI99321.1"/>
    <property type="molecule type" value="Genomic_DNA"/>
</dbReference>
<feature type="transmembrane region" description="Helical" evidence="5">
    <location>
        <begin position="115"/>
        <end position="132"/>
    </location>
</feature>
<keyword evidence="4 5" id="KW-0472">Membrane</keyword>
<dbReference type="Pfam" id="PF07681">
    <property type="entry name" value="DoxX"/>
    <property type="match status" value="1"/>
</dbReference>
<dbReference type="GO" id="GO:0016020">
    <property type="term" value="C:membrane"/>
    <property type="evidence" value="ECO:0007669"/>
    <property type="project" value="UniProtKB-SubCell"/>
</dbReference>